<dbReference type="PROSITE" id="PS00892">
    <property type="entry name" value="HIT_1"/>
    <property type="match status" value="1"/>
</dbReference>
<evidence type="ECO:0000313" key="6">
    <source>
        <dbReference type="Proteomes" id="UP000603453"/>
    </source>
</evidence>
<dbReference type="CDD" id="cd01277">
    <property type="entry name" value="HINT_subgroup"/>
    <property type="match status" value="1"/>
</dbReference>
<protein>
    <recommendedName>
        <fullName evidence="4">HIT domain-containing protein</fullName>
    </recommendedName>
</protein>
<dbReference type="Pfam" id="PF01230">
    <property type="entry name" value="HIT"/>
    <property type="match status" value="1"/>
</dbReference>
<keyword evidence="6" id="KW-1185">Reference proteome</keyword>
<gene>
    <name evidence="5" type="ORF">INT47_004382</name>
</gene>
<dbReference type="PROSITE" id="PS51084">
    <property type="entry name" value="HIT_2"/>
    <property type="match status" value="1"/>
</dbReference>
<dbReference type="Proteomes" id="UP000603453">
    <property type="component" value="Unassembled WGS sequence"/>
</dbReference>
<name>A0A8H7R1I5_9FUNG</name>
<dbReference type="PANTHER" id="PTHR46648:SF1">
    <property type="entry name" value="ADENOSINE 5'-MONOPHOSPHORAMIDASE HNT1"/>
    <property type="match status" value="1"/>
</dbReference>
<evidence type="ECO:0000256" key="2">
    <source>
        <dbReference type="PIRSR" id="PIRSR601310-3"/>
    </source>
</evidence>
<feature type="domain" description="HIT" evidence="4">
    <location>
        <begin position="11"/>
        <end position="116"/>
    </location>
</feature>
<dbReference type="InterPro" id="IPR039384">
    <property type="entry name" value="HINT"/>
</dbReference>
<comment type="caution">
    <text evidence="5">The sequence shown here is derived from an EMBL/GenBank/DDBJ whole genome shotgun (WGS) entry which is preliminary data.</text>
</comment>
<dbReference type="GO" id="GO:0009117">
    <property type="term" value="P:nucleotide metabolic process"/>
    <property type="evidence" value="ECO:0007669"/>
    <property type="project" value="TreeGrafter"/>
</dbReference>
<dbReference type="InterPro" id="IPR001310">
    <property type="entry name" value="Histidine_triad_HIT"/>
</dbReference>
<dbReference type="InterPro" id="IPR019808">
    <property type="entry name" value="Histidine_triad_CS"/>
</dbReference>
<feature type="short sequence motif" description="Histidine triad motif" evidence="2 3">
    <location>
        <begin position="101"/>
        <end position="105"/>
    </location>
</feature>
<dbReference type="InterPro" id="IPR036265">
    <property type="entry name" value="HIT-like_sf"/>
</dbReference>
<accession>A0A8H7R1I5</accession>
<dbReference type="GO" id="GO:0003824">
    <property type="term" value="F:catalytic activity"/>
    <property type="evidence" value="ECO:0007669"/>
    <property type="project" value="InterPro"/>
</dbReference>
<evidence type="ECO:0000259" key="4">
    <source>
        <dbReference type="PROSITE" id="PS51084"/>
    </source>
</evidence>
<feature type="active site" description="Tele-AMP-histidine intermediate" evidence="1">
    <location>
        <position position="103"/>
    </location>
</feature>
<dbReference type="PRINTS" id="PR00332">
    <property type="entry name" value="HISTRIAD"/>
</dbReference>
<dbReference type="PANTHER" id="PTHR46648">
    <property type="entry name" value="HIT FAMILY PROTEIN 1"/>
    <property type="match status" value="1"/>
</dbReference>
<dbReference type="AlphaFoldDB" id="A0A8H7R1I5"/>
<organism evidence="5 6">
    <name type="scientific">Mucor saturninus</name>
    <dbReference type="NCBI Taxonomy" id="64648"/>
    <lineage>
        <taxon>Eukaryota</taxon>
        <taxon>Fungi</taxon>
        <taxon>Fungi incertae sedis</taxon>
        <taxon>Mucoromycota</taxon>
        <taxon>Mucoromycotina</taxon>
        <taxon>Mucoromycetes</taxon>
        <taxon>Mucorales</taxon>
        <taxon>Mucorineae</taxon>
        <taxon>Mucoraceae</taxon>
        <taxon>Mucor</taxon>
    </lineage>
</organism>
<dbReference type="InterPro" id="IPR011146">
    <property type="entry name" value="HIT-like"/>
</dbReference>
<dbReference type="SUPFAM" id="SSF54197">
    <property type="entry name" value="HIT-like"/>
    <property type="match status" value="1"/>
</dbReference>
<sequence length="141" mass="15723">MANQHLTDDCLFCKIIRGEIPSCKIAETDKSYCFLDINPLSEGHALVIPKFHAEFLHQVPDDILADMLPLAKKVALASGLDASQYNILQNNGPLAHQVVKHVHFHIIPKPDAKQGLQIGWPQQVISQDDLKTTLGRIKEKL</sequence>
<evidence type="ECO:0000256" key="1">
    <source>
        <dbReference type="PIRSR" id="PIRSR601310-1"/>
    </source>
</evidence>
<dbReference type="Gene3D" id="3.30.428.10">
    <property type="entry name" value="HIT-like"/>
    <property type="match status" value="1"/>
</dbReference>
<dbReference type="EMBL" id="JAEPRD010000067">
    <property type="protein sequence ID" value="KAG2201825.1"/>
    <property type="molecule type" value="Genomic_DNA"/>
</dbReference>
<evidence type="ECO:0000256" key="3">
    <source>
        <dbReference type="PROSITE-ProRule" id="PRU00464"/>
    </source>
</evidence>
<evidence type="ECO:0000313" key="5">
    <source>
        <dbReference type="EMBL" id="KAG2201825.1"/>
    </source>
</evidence>
<reference evidence="5" key="1">
    <citation type="submission" date="2020-12" db="EMBL/GenBank/DDBJ databases">
        <title>Metabolic potential, ecology and presence of endohyphal bacteria is reflected in genomic diversity of Mucoromycotina.</title>
        <authorList>
            <person name="Muszewska A."/>
            <person name="Okrasinska A."/>
            <person name="Steczkiewicz K."/>
            <person name="Drgas O."/>
            <person name="Orlowska M."/>
            <person name="Perlinska-Lenart U."/>
            <person name="Aleksandrzak-Piekarczyk T."/>
            <person name="Szatraj K."/>
            <person name="Zielenkiewicz U."/>
            <person name="Pilsyk S."/>
            <person name="Malc E."/>
            <person name="Mieczkowski P."/>
            <person name="Kruszewska J.S."/>
            <person name="Biernat P."/>
            <person name="Pawlowska J."/>
        </authorList>
    </citation>
    <scope>NUCLEOTIDE SEQUENCE</scope>
    <source>
        <strain evidence="5">WA0000017839</strain>
    </source>
</reference>
<proteinExistence type="predicted"/>
<dbReference type="OrthoDB" id="672793at2759"/>